<gene>
    <name evidence="1" type="ORF">M9H77_33686</name>
</gene>
<proteinExistence type="predicted"/>
<comment type="caution">
    <text evidence="1">The sequence shown here is derived from an EMBL/GenBank/DDBJ whole genome shotgun (WGS) entry which is preliminary data.</text>
</comment>
<evidence type="ECO:0000313" key="1">
    <source>
        <dbReference type="EMBL" id="KAI5647681.1"/>
    </source>
</evidence>
<accession>A0ACB9ZLH6</accession>
<protein>
    <submittedName>
        <fullName evidence="1">Uncharacterized protein</fullName>
    </submittedName>
</protein>
<name>A0ACB9ZLH6_CATRO</name>
<dbReference type="EMBL" id="CM044708">
    <property type="protein sequence ID" value="KAI5647681.1"/>
    <property type="molecule type" value="Genomic_DNA"/>
</dbReference>
<keyword evidence="2" id="KW-1185">Reference proteome</keyword>
<evidence type="ECO:0000313" key="2">
    <source>
        <dbReference type="Proteomes" id="UP001060085"/>
    </source>
</evidence>
<dbReference type="Proteomes" id="UP001060085">
    <property type="component" value="Linkage Group LG08"/>
</dbReference>
<organism evidence="1 2">
    <name type="scientific">Catharanthus roseus</name>
    <name type="common">Madagascar periwinkle</name>
    <name type="synonym">Vinca rosea</name>
    <dbReference type="NCBI Taxonomy" id="4058"/>
    <lineage>
        <taxon>Eukaryota</taxon>
        <taxon>Viridiplantae</taxon>
        <taxon>Streptophyta</taxon>
        <taxon>Embryophyta</taxon>
        <taxon>Tracheophyta</taxon>
        <taxon>Spermatophyta</taxon>
        <taxon>Magnoliopsida</taxon>
        <taxon>eudicotyledons</taxon>
        <taxon>Gunneridae</taxon>
        <taxon>Pentapetalae</taxon>
        <taxon>asterids</taxon>
        <taxon>lamiids</taxon>
        <taxon>Gentianales</taxon>
        <taxon>Apocynaceae</taxon>
        <taxon>Rauvolfioideae</taxon>
        <taxon>Vinceae</taxon>
        <taxon>Catharanthinae</taxon>
        <taxon>Catharanthus</taxon>
    </lineage>
</organism>
<reference evidence="2" key="1">
    <citation type="journal article" date="2023" name="Nat. Plants">
        <title>Single-cell RNA sequencing provides a high-resolution roadmap for understanding the multicellular compartmentation of specialized metabolism.</title>
        <authorList>
            <person name="Sun S."/>
            <person name="Shen X."/>
            <person name="Li Y."/>
            <person name="Li Y."/>
            <person name="Wang S."/>
            <person name="Li R."/>
            <person name="Zhang H."/>
            <person name="Shen G."/>
            <person name="Guo B."/>
            <person name="Wei J."/>
            <person name="Xu J."/>
            <person name="St-Pierre B."/>
            <person name="Chen S."/>
            <person name="Sun C."/>
        </authorList>
    </citation>
    <scope>NUCLEOTIDE SEQUENCE [LARGE SCALE GENOMIC DNA]</scope>
</reference>
<sequence>MIDNVGDEEQSNKPIKRLSVFYYGVGHMLNDITSACWFTYLLVFLTEIGLPPSDAAIVMLSGQVADGFTTIFAGELIDRFGHFKIWHGAGSLLVAVSFSSVFGGCLPCKILGSTSSTLRTVGYSTFAAIFNVGWAAIQVSHMSMVNCITVNSSSRVVLASCRNAFTMVANLGLYAVAFLVFSVNRSRKIVDVENQYRWIAYVSIAIGCFFVAVFHFGTEEPRLKQDIEGKGYARISWSYWFKKVLYYQVAVVYMVTRLVTNISQAFLAFYVINDLQMSQSSKALVPAIIYICSFIVSVLLQEMNWSGQRVKAIYSAGGFLWLLCGAGILILPQSLNVLMYILSTFIGIANALVMVTGVSMQSFLVGEDVNGCAFVYGSLSFLDKISCGLALYIIESYQNSGPVIHENISPYYVFSGSRFGLGFVPAICALIGIAVTCSMNLHNPVPSMPLEEPLLA</sequence>